<proteinExistence type="predicted"/>
<keyword evidence="1" id="KW-0547">Nucleotide-binding</keyword>
<dbReference type="PRINTS" id="PR00328">
    <property type="entry name" value="SAR1GTPBP"/>
</dbReference>
<dbReference type="Gene3D" id="3.40.50.300">
    <property type="entry name" value="P-loop containing nucleotide triphosphate hydrolases"/>
    <property type="match status" value="1"/>
</dbReference>
<dbReference type="NCBIfam" id="TIGR00231">
    <property type="entry name" value="small_GTP"/>
    <property type="match status" value="1"/>
</dbReference>
<dbReference type="InterPro" id="IPR044612">
    <property type="entry name" value="ARL2/3"/>
</dbReference>
<dbReference type="InterPro" id="IPR006689">
    <property type="entry name" value="Small_GTPase_ARF/SAR"/>
</dbReference>
<dbReference type="InterPro" id="IPR027417">
    <property type="entry name" value="P-loop_NTPase"/>
</dbReference>
<dbReference type="Proteomes" id="UP001208689">
    <property type="component" value="Chromosome"/>
</dbReference>
<dbReference type="PANTHER" id="PTHR45697">
    <property type="entry name" value="ADP-RIBOSYLATION FACTOR-LIKE PROTEIN 2-RELATED"/>
    <property type="match status" value="1"/>
</dbReference>
<dbReference type="SMART" id="SM00178">
    <property type="entry name" value="SAR"/>
    <property type="match status" value="1"/>
</dbReference>
<dbReference type="SUPFAM" id="SSF52540">
    <property type="entry name" value="P-loop containing nucleoside triphosphate hydrolases"/>
    <property type="match status" value="1"/>
</dbReference>
<dbReference type="InterPro" id="IPR005225">
    <property type="entry name" value="Small_GTP-bd"/>
</dbReference>
<dbReference type="Pfam" id="PF00025">
    <property type="entry name" value="Arf"/>
    <property type="match status" value="1"/>
</dbReference>
<organism evidence="3 4">
    <name type="scientific">Candidatus Lokiarchaeum ossiferum</name>
    <dbReference type="NCBI Taxonomy" id="2951803"/>
    <lineage>
        <taxon>Archaea</taxon>
        <taxon>Promethearchaeati</taxon>
        <taxon>Promethearchaeota</taxon>
        <taxon>Promethearchaeia</taxon>
        <taxon>Promethearchaeales</taxon>
        <taxon>Promethearchaeaceae</taxon>
        <taxon>Candidatus Lokiarchaeum</taxon>
    </lineage>
</organism>
<evidence type="ECO:0000313" key="3">
    <source>
        <dbReference type="EMBL" id="UYP44270.1"/>
    </source>
</evidence>
<keyword evidence="2" id="KW-0342">GTP-binding</keyword>
<reference evidence="3" key="1">
    <citation type="submission" date="2022-09" db="EMBL/GenBank/DDBJ databases">
        <title>Actin cytoskeleton and complex cell architecture in an #Asgard archaeon.</title>
        <authorList>
            <person name="Ponce Toledo R.I."/>
            <person name="Schleper C."/>
            <person name="Rodrigues Oliveira T."/>
            <person name="Wollweber F."/>
            <person name="Xu J."/>
            <person name="Rittmann S."/>
            <person name="Klingl A."/>
            <person name="Pilhofer M."/>
        </authorList>
    </citation>
    <scope>NUCLEOTIDE SEQUENCE</scope>
    <source>
        <strain evidence="3">B-35</strain>
    </source>
</reference>
<keyword evidence="4" id="KW-1185">Reference proteome</keyword>
<name>A0ABY6HLK4_9ARCH</name>
<dbReference type="EMBL" id="CP104013">
    <property type="protein sequence ID" value="UYP44270.1"/>
    <property type="molecule type" value="Genomic_DNA"/>
</dbReference>
<gene>
    <name evidence="3" type="ORF">NEF87_000555</name>
</gene>
<sequence length="179" mass="20748">MPAHKLFLFGLDKAGKTTLSHFIKEAKEIQPRPTLAFNLDKWIIKDLEFQIWDAPGQVSLRYVWKNGFNRAKILMFVLDCSHPERFEEAFTEFNQVIMNADTRGIPLVFCFHKWDIDLAQASYNDARAVFKLPLITDRPVFSYRTTVKNLETSKIPSNEDIGGLKLKLVELIQSERWGT</sequence>
<evidence type="ECO:0008006" key="5">
    <source>
        <dbReference type="Google" id="ProtNLM"/>
    </source>
</evidence>
<accession>A0ABY6HLK4</accession>
<dbReference type="SMART" id="SM00177">
    <property type="entry name" value="ARF"/>
    <property type="match status" value="1"/>
</dbReference>
<evidence type="ECO:0000256" key="2">
    <source>
        <dbReference type="ARBA" id="ARBA00023134"/>
    </source>
</evidence>
<evidence type="ECO:0000256" key="1">
    <source>
        <dbReference type="ARBA" id="ARBA00022741"/>
    </source>
</evidence>
<evidence type="ECO:0000313" key="4">
    <source>
        <dbReference type="Proteomes" id="UP001208689"/>
    </source>
</evidence>
<protein>
    <recommendedName>
        <fullName evidence="5">GTP-binding protein</fullName>
    </recommendedName>
</protein>